<dbReference type="GO" id="GO:0004733">
    <property type="term" value="F:pyridoxamine phosphate oxidase activity"/>
    <property type="evidence" value="ECO:0007669"/>
    <property type="project" value="UniProtKB-UniRule"/>
</dbReference>
<comment type="similarity">
    <text evidence="1 6">Belongs to the pyridoxamine 5'-phosphate oxidase family.</text>
</comment>
<organism evidence="10 11">
    <name type="scientific">Devosia riboflavina</name>
    <dbReference type="NCBI Taxonomy" id="46914"/>
    <lineage>
        <taxon>Bacteria</taxon>
        <taxon>Pseudomonadati</taxon>
        <taxon>Pseudomonadota</taxon>
        <taxon>Alphaproteobacteria</taxon>
        <taxon>Hyphomicrobiales</taxon>
        <taxon>Devosiaceae</taxon>
        <taxon>Devosia</taxon>
    </lineage>
</organism>
<dbReference type="OrthoDB" id="9780392at2"/>
<comment type="pathway">
    <text evidence="6">Cofactor metabolism; pyridoxal 5'-phosphate salvage; pyridoxal 5'-phosphate from pyridoxamine 5'-phosphate: step 1/1.</text>
</comment>
<dbReference type="InterPro" id="IPR000659">
    <property type="entry name" value="Pyridox_Oxase"/>
</dbReference>
<dbReference type="Pfam" id="PF10590">
    <property type="entry name" value="PNP_phzG_C"/>
    <property type="match status" value="1"/>
</dbReference>
<evidence type="ECO:0000256" key="2">
    <source>
        <dbReference type="ARBA" id="ARBA00022630"/>
    </source>
</evidence>
<dbReference type="EMBL" id="JQGC01000011">
    <property type="protein sequence ID" value="KFL30750.1"/>
    <property type="molecule type" value="Genomic_DNA"/>
</dbReference>
<evidence type="ECO:0000259" key="8">
    <source>
        <dbReference type="Pfam" id="PF01243"/>
    </source>
</evidence>
<feature type="binding site" evidence="6 7">
    <location>
        <begin position="73"/>
        <end position="74"/>
    </location>
    <ligand>
        <name>FMN</name>
        <dbReference type="ChEBI" id="CHEBI:58210"/>
    </ligand>
</feature>
<keyword evidence="3 6" id="KW-0288">FMN</keyword>
<feature type="binding site" evidence="6 7">
    <location>
        <position position="192"/>
    </location>
    <ligand>
        <name>FMN</name>
        <dbReference type="ChEBI" id="CHEBI:58210"/>
    </ligand>
</feature>
<keyword evidence="4 6" id="KW-0560">Oxidoreductase</keyword>
<dbReference type="NCBIfam" id="TIGR00558">
    <property type="entry name" value="pdxH"/>
    <property type="match status" value="1"/>
</dbReference>
<dbReference type="PANTHER" id="PTHR10851">
    <property type="entry name" value="PYRIDOXINE-5-PHOSPHATE OXIDASE"/>
    <property type="match status" value="1"/>
</dbReference>
<dbReference type="EC" id="1.4.3.5" evidence="6"/>
<dbReference type="PIRSF" id="PIRSF000190">
    <property type="entry name" value="Pyd_amn-ph_oxd"/>
    <property type="match status" value="1"/>
</dbReference>
<dbReference type="UniPathway" id="UPA01068">
    <property type="reaction ID" value="UER00304"/>
</dbReference>
<comment type="caution">
    <text evidence="10">The sequence shown here is derived from an EMBL/GenBank/DDBJ whole genome shotgun (WGS) entry which is preliminary data.</text>
</comment>
<dbReference type="GO" id="GO:0008615">
    <property type="term" value="P:pyridoxine biosynthetic process"/>
    <property type="evidence" value="ECO:0007669"/>
    <property type="project" value="UniProtKB-UniRule"/>
</dbReference>
<dbReference type="InterPro" id="IPR012349">
    <property type="entry name" value="Split_barrel_FMN-bd"/>
</dbReference>
<evidence type="ECO:0000256" key="7">
    <source>
        <dbReference type="PIRSR" id="PIRSR000190-2"/>
    </source>
</evidence>
<evidence type="ECO:0000313" key="11">
    <source>
        <dbReference type="Proteomes" id="UP000028981"/>
    </source>
</evidence>
<comment type="function">
    <text evidence="6">Catalyzes the oxidation of either pyridoxine 5'-phosphate (PNP) or pyridoxamine 5'-phosphate (PMP) into pyridoxal 5'-phosphate (PLP).</text>
</comment>
<feature type="binding site" evidence="6">
    <location>
        <begin position="188"/>
        <end position="190"/>
    </location>
    <ligand>
        <name>substrate</name>
    </ligand>
</feature>
<dbReference type="AlphaFoldDB" id="A0A087M1J7"/>
<reference evidence="10 11" key="1">
    <citation type="submission" date="2014-08" db="EMBL/GenBank/DDBJ databases">
        <authorList>
            <person name="Hassan Y.I."/>
            <person name="Lepp D."/>
            <person name="Zhou T."/>
        </authorList>
    </citation>
    <scope>NUCLEOTIDE SEQUENCE [LARGE SCALE GENOMIC DNA]</scope>
    <source>
        <strain evidence="10 11">IFO13584</strain>
    </source>
</reference>
<comment type="catalytic activity">
    <reaction evidence="6">
        <text>pyridoxamine 5'-phosphate + O2 + H2O = pyridoxal 5'-phosphate + H2O2 + NH4(+)</text>
        <dbReference type="Rhea" id="RHEA:15817"/>
        <dbReference type="ChEBI" id="CHEBI:15377"/>
        <dbReference type="ChEBI" id="CHEBI:15379"/>
        <dbReference type="ChEBI" id="CHEBI:16240"/>
        <dbReference type="ChEBI" id="CHEBI:28938"/>
        <dbReference type="ChEBI" id="CHEBI:58451"/>
        <dbReference type="ChEBI" id="CHEBI:597326"/>
        <dbReference type="EC" id="1.4.3.5"/>
    </reaction>
</comment>
<dbReference type="NCBIfam" id="NF004231">
    <property type="entry name" value="PRK05679.1"/>
    <property type="match status" value="1"/>
</dbReference>
<evidence type="ECO:0000256" key="5">
    <source>
        <dbReference type="ARBA" id="ARBA00023096"/>
    </source>
</evidence>
<keyword evidence="11" id="KW-1185">Reference proteome</keyword>
<feature type="binding site" evidence="6">
    <location>
        <position position="128"/>
    </location>
    <ligand>
        <name>substrate</name>
    </ligand>
</feature>
<dbReference type="InterPro" id="IPR011576">
    <property type="entry name" value="Pyridox_Oxase_N"/>
</dbReference>
<comment type="subunit">
    <text evidence="6">Homodimer.</text>
</comment>
<name>A0A087M1J7_9HYPH</name>
<feature type="binding site" evidence="6">
    <location>
        <position position="120"/>
    </location>
    <ligand>
        <name>substrate</name>
    </ligand>
</feature>
<dbReference type="Proteomes" id="UP000028981">
    <property type="component" value="Unassembled WGS sequence"/>
</dbReference>
<feature type="domain" description="Pyridoxamine 5'-phosphate oxidase N-terminal" evidence="8">
    <location>
        <begin position="39"/>
        <end position="154"/>
    </location>
</feature>
<sequence>MTMLQTLTERLFDDGDRSDLDPFAVFEEWFALANESEPNDPHAMALASADASGLPDVRMVLLNARDSRGFCFFTNFESDKGRELLANPQASAVFHWKSLRRQVRLRGPVEVVSPTESDTYFASRHRGSQIASSASLQSRPLENRATLIARVEALTAEIGDAHVVRPAHWAGFRIKPTMMEFWKDGEYRLHDRVRFTRETLDAGWQNARLYP</sequence>
<feature type="binding site" evidence="6 7">
    <location>
        <begin position="137"/>
        <end position="138"/>
    </location>
    <ligand>
        <name>FMN</name>
        <dbReference type="ChEBI" id="CHEBI:58210"/>
    </ligand>
</feature>
<dbReference type="PANTHER" id="PTHR10851:SF0">
    <property type="entry name" value="PYRIDOXINE-5'-PHOSPHATE OXIDASE"/>
    <property type="match status" value="1"/>
</dbReference>
<feature type="domain" description="Pyridoxine 5'-phosphate oxidase dimerisation C-terminal" evidence="9">
    <location>
        <begin position="169"/>
        <end position="211"/>
    </location>
</feature>
<comment type="pathway">
    <text evidence="6">Cofactor metabolism; pyridoxal 5'-phosphate salvage; pyridoxal 5'-phosphate from pyridoxine 5'-phosphate: step 1/1.</text>
</comment>
<feature type="binding site" evidence="6 7">
    <location>
        <position position="80"/>
    </location>
    <ligand>
        <name>FMN</name>
        <dbReference type="ChEBI" id="CHEBI:58210"/>
    </ligand>
</feature>
<dbReference type="InterPro" id="IPR019576">
    <property type="entry name" value="Pyridoxamine_oxidase_dimer_C"/>
</dbReference>
<dbReference type="Pfam" id="PF01243">
    <property type="entry name" value="PNPOx_N"/>
    <property type="match status" value="1"/>
</dbReference>
<gene>
    <name evidence="6" type="primary">pdxH</name>
    <name evidence="10" type="ORF">JP75_13530</name>
</gene>
<dbReference type="RefSeq" id="WP_035083654.1">
    <property type="nucleotide sequence ID" value="NZ_JQGC01000011.1"/>
</dbReference>
<dbReference type="SUPFAM" id="SSF50475">
    <property type="entry name" value="FMN-binding split barrel"/>
    <property type="match status" value="1"/>
</dbReference>
<keyword evidence="5 6" id="KW-0664">Pyridoxine biosynthesis</keyword>
<comment type="cofactor">
    <cofactor evidence="6 7">
        <name>FMN</name>
        <dbReference type="ChEBI" id="CHEBI:58210"/>
    </cofactor>
    <text evidence="6 7">Binds 1 FMN per subunit.</text>
</comment>
<feature type="binding site" evidence="6">
    <location>
        <position position="124"/>
    </location>
    <ligand>
        <name>substrate</name>
    </ligand>
</feature>
<comment type="caution">
    <text evidence="6">Lacks conserved residue(s) required for the propagation of feature annotation.</text>
</comment>
<feature type="binding site" evidence="6 7">
    <location>
        <position position="102"/>
    </location>
    <ligand>
        <name>FMN</name>
        <dbReference type="ChEBI" id="CHEBI:58210"/>
    </ligand>
</feature>
<dbReference type="Gene3D" id="2.30.110.10">
    <property type="entry name" value="Electron Transport, Fmn-binding Protein, Chain A"/>
    <property type="match status" value="1"/>
</dbReference>
<evidence type="ECO:0000313" key="10">
    <source>
        <dbReference type="EMBL" id="KFL30750.1"/>
    </source>
</evidence>
<evidence type="ECO:0000256" key="3">
    <source>
        <dbReference type="ARBA" id="ARBA00022643"/>
    </source>
</evidence>
<evidence type="ECO:0000256" key="6">
    <source>
        <dbReference type="HAMAP-Rule" id="MF_01629"/>
    </source>
</evidence>
<dbReference type="HAMAP" id="MF_01629">
    <property type="entry name" value="PdxH"/>
    <property type="match status" value="1"/>
</dbReference>
<feature type="binding site" evidence="6 7">
    <location>
        <position position="182"/>
    </location>
    <ligand>
        <name>FMN</name>
        <dbReference type="ChEBI" id="CHEBI:58210"/>
    </ligand>
</feature>
<evidence type="ECO:0000256" key="1">
    <source>
        <dbReference type="ARBA" id="ARBA00007301"/>
    </source>
</evidence>
<protein>
    <recommendedName>
        <fullName evidence="6">Pyridoxine/pyridoxamine 5'-phosphate oxidase</fullName>
        <ecNumber evidence="6">1.4.3.5</ecNumber>
    </recommendedName>
    <alternativeName>
        <fullName evidence="6">PNP/PMP oxidase</fullName>
        <shortName evidence="6">PNPOx</shortName>
    </alternativeName>
    <alternativeName>
        <fullName evidence="6">Pyridoxal 5'-phosphate synthase</fullName>
    </alternativeName>
</protein>
<evidence type="ECO:0000256" key="4">
    <source>
        <dbReference type="ARBA" id="ARBA00023002"/>
    </source>
</evidence>
<comment type="catalytic activity">
    <reaction evidence="6">
        <text>pyridoxine 5'-phosphate + O2 = pyridoxal 5'-phosphate + H2O2</text>
        <dbReference type="Rhea" id="RHEA:15149"/>
        <dbReference type="ChEBI" id="CHEBI:15379"/>
        <dbReference type="ChEBI" id="CHEBI:16240"/>
        <dbReference type="ChEBI" id="CHEBI:58589"/>
        <dbReference type="ChEBI" id="CHEBI:597326"/>
        <dbReference type="EC" id="1.4.3.5"/>
    </reaction>
</comment>
<dbReference type="GO" id="GO:0010181">
    <property type="term" value="F:FMN binding"/>
    <property type="evidence" value="ECO:0007669"/>
    <property type="project" value="UniProtKB-UniRule"/>
</dbReference>
<proteinExistence type="inferred from homology"/>
<evidence type="ECO:0000259" key="9">
    <source>
        <dbReference type="Pfam" id="PF10590"/>
    </source>
</evidence>
<dbReference type="STRING" id="46914.JP75_13530"/>
<accession>A0A087M1J7</accession>
<keyword evidence="2 6" id="KW-0285">Flavoprotein</keyword>